<evidence type="ECO:0008006" key="3">
    <source>
        <dbReference type="Google" id="ProtNLM"/>
    </source>
</evidence>
<dbReference type="OrthoDB" id="194468at2759"/>
<dbReference type="Gene3D" id="1.20.58.520">
    <property type="entry name" value="Amidohydrolase"/>
    <property type="match status" value="1"/>
</dbReference>
<dbReference type="EMBL" id="JAGMUX010000020">
    <property type="protein sequence ID" value="KAH7231803.1"/>
    <property type="molecule type" value="Genomic_DNA"/>
</dbReference>
<reference evidence="1" key="1">
    <citation type="journal article" date="2021" name="Nat. Commun.">
        <title>Genetic determinants of endophytism in the Arabidopsis root mycobiome.</title>
        <authorList>
            <person name="Mesny F."/>
            <person name="Miyauchi S."/>
            <person name="Thiergart T."/>
            <person name="Pickel B."/>
            <person name="Atanasova L."/>
            <person name="Karlsson M."/>
            <person name="Huettel B."/>
            <person name="Barry K.W."/>
            <person name="Haridas S."/>
            <person name="Chen C."/>
            <person name="Bauer D."/>
            <person name="Andreopoulos W."/>
            <person name="Pangilinan J."/>
            <person name="LaButti K."/>
            <person name="Riley R."/>
            <person name="Lipzen A."/>
            <person name="Clum A."/>
            <person name="Drula E."/>
            <person name="Henrissat B."/>
            <person name="Kohler A."/>
            <person name="Grigoriev I.V."/>
            <person name="Martin F.M."/>
            <person name="Hacquard S."/>
        </authorList>
    </citation>
    <scope>NUCLEOTIDE SEQUENCE</scope>
    <source>
        <strain evidence="1">MPI-CAGE-AT-0023</strain>
    </source>
</reference>
<dbReference type="GeneID" id="70218641"/>
<evidence type="ECO:0000313" key="2">
    <source>
        <dbReference type="Proteomes" id="UP000720189"/>
    </source>
</evidence>
<keyword evidence="2" id="KW-1185">Reference proteome</keyword>
<dbReference type="GO" id="GO:0016810">
    <property type="term" value="F:hydrolase activity, acting on carbon-nitrogen (but not peptide) bonds"/>
    <property type="evidence" value="ECO:0007669"/>
    <property type="project" value="InterPro"/>
</dbReference>
<dbReference type="Proteomes" id="UP000720189">
    <property type="component" value="Unassembled WGS sequence"/>
</dbReference>
<evidence type="ECO:0000313" key="1">
    <source>
        <dbReference type="EMBL" id="KAH7231803.1"/>
    </source>
</evidence>
<dbReference type="Gene3D" id="2.30.40.10">
    <property type="entry name" value="Urease, subunit C, domain 1"/>
    <property type="match status" value="1"/>
</dbReference>
<gene>
    <name evidence="1" type="ORF">BKA55DRAFT_523991</name>
</gene>
<comment type="caution">
    <text evidence="1">The sequence shown here is derived from an EMBL/GenBank/DDBJ whole genome shotgun (WGS) entry which is preliminary data.</text>
</comment>
<dbReference type="AlphaFoldDB" id="A0A9P9G3Z1"/>
<dbReference type="InterPro" id="IPR011059">
    <property type="entry name" value="Metal-dep_hydrolase_composite"/>
</dbReference>
<dbReference type="RefSeq" id="XP_046043740.1">
    <property type="nucleotide sequence ID" value="XM_046188687.1"/>
</dbReference>
<accession>A0A9P9G3Z1</accession>
<organism evidence="1 2">
    <name type="scientific">Fusarium redolens</name>
    <dbReference type="NCBI Taxonomy" id="48865"/>
    <lineage>
        <taxon>Eukaryota</taxon>
        <taxon>Fungi</taxon>
        <taxon>Dikarya</taxon>
        <taxon>Ascomycota</taxon>
        <taxon>Pezizomycotina</taxon>
        <taxon>Sordariomycetes</taxon>
        <taxon>Hypocreomycetidae</taxon>
        <taxon>Hypocreales</taxon>
        <taxon>Nectriaceae</taxon>
        <taxon>Fusarium</taxon>
        <taxon>Fusarium redolens species complex</taxon>
    </lineage>
</organism>
<dbReference type="SUPFAM" id="SSF51338">
    <property type="entry name" value="Composite domain of metallo-dependent hydrolases"/>
    <property type="match status" value="1"/>
</dbReference>
<name>A0A9P9G3Z1_FUSRE</name>
<proteinExistence type="predicted"/>
<dbReference type="Gene3D" id="3.30.110.90">
    <property type="entry name" value="Amidohydrolase"/>
    <property type="match status" value="1"/>
</dbReference>
<sequence>MSILISESTHEQLELLVYIGLSNIDALSAARVVPIIVIGLEDRGVVSPGRRVDMVVAEGGILQDIMATRRIQTVWIRRVEVERWDDTEI</sequence>
<protein>
    <recommendedName>
        <fullName evidence="3">Amidohydrolase-related domain-containing protein</fullName>
    </recommendedName>
</protein>